<keyword evidence="9" id="KW-1185">Reference proteome</keyword>
<feature type="transmembrane region" description="Helical" evidence="6">
    <location>
        <begin position="185"/>
        <end position="203"/>
    </location>
</feature>
<keyword evidence="2 5" id="KW-0812">Transmembrane</keyword>
<feature type="transmembrane region" description="Helical" evidence="6">
    <location>
        <begin position="282"/>
        <end position="300"/>
    </location>
</feature>
<dbReference type="RefSeq" id="WP_311363864.1">
    <property type="nucleotide sequence ID" value="NZ_JAVRIC010000004.1"/>
</dbReference>
<dbReference type="Proteomes" id="UP001254608">
    <property type="component" value="Unassembled WGS sequence"/>
</dbReference>
<name>A0ABU2WF23_9GAMM</name>
<dbReference type="Pfam" id="PF00361">
    <property type="entry name" value="Proton_antipo_M"/>
    <property type="match status" value="1"/>
</dbReference>
<proteinExistence type="predicted"/>
<feature type="transmembrane region" description="Helical" evidence="6">
    <location>
        <begin position="152"/>
        <end position="173"/>
    </location>
</feature>
<feature type="transmembrane region" description="Helical" evidence="6">
    <location>
        <begin position="426"/>
        <end position="447"/>
    </location>
</feature>
<dbReference type="PANTHER" id="PTHR42829:SF2">
    <property type="entry name" value="NADH-UBIQUINONE OXIDOREDUCTASE CHAIN 5"/>
    <property type="match status" value="1"/>
</dbReference>
<evidence type="ECO:0000256" key="3">
    <source>
        <dbReference type="ARBA" id="ARBA00022989"/>
    </source>
</evidence>
<reference evidence="8 9" key="1">
    <citation type="submission" date="2023-09" db="EMBL/GenBank/DDBJ databases">
        <authorList>
            <person name="Rey-Velasco X."/>
        </authorList>
    </citation>
    <scope>NUCLEOTIDE SEQUENCE [LARGE SCALE GENOMIC DNA]</scope>
    <source>
        <strain evidence="8 9">W345</strain>
    </source>
</reference>
<sequence length="627" mass="63456">MTPWLLPLLPAVAGLAVLPGPAHRGYLGAVAALALAATLALAAAAAGQEATLAWSGALQLRAGMPPQASVMAVLVPAVALPVCVYAAAHEHAAGLRRLIGLLLLFCAGMELLLIAADLLTLLIAWELVGACSWALIAHRWQAPEAGAAGSYAFVITRAGDLGLFVAVMAAYAGSGSFDYAALVDLPPSLLVLVAAGVLMAAAAKSGQLPFSPWLFRAMAGPTSVSALLHAAAMVAAGAWLLVRLQPAFAALAWFGAATMVLGLATALCGGLVALLQTHAKKLLAASTSAHFGLMFAAVGAGYPLVALLHLLTHAAFKAPLFLAAGTAGERAGHYELPRLRLGRSMPAVAAFSAVAALALAGLPPLGGGWSKEAIAGAVAHRGPAPALLAMLAGGLSAAYALRFQWLAFGRGTGTDTRGRAPGTAECAAIGTLALACLLLGVLWLAPLRDRIAIVLAGEIPASPPGEQLLSLLFVLAGLALGAISARRWLAPTAAAEWLGLPRLIERLFVGPVTALSQTCRRVDEGLLDAPVRGIAAFGLRAARGFARFDARAVERGARGAAGLARACARLGAGPGERLSDGAPASVARLVSFGGRIAPRLQGGLAHQYYSLIVVAAALLGAMLILGS</sequence>
<dbReference type="InterPro" id="IPR001750">
    <property type="entry name" value="ND/Mrp_TM"/>
</dbReference>
<evidence type="ECO:0000256" key="4">
    <source>
        <dbReference type="ARBA" id="ARBA00023136"/>
    </source>
</evidence>
<dbReference type="InterPro" id="IPR003945">
    <property type="entry name" value="NU5C-like"/>
</dbReference>
<feature type="transmembrane region" description="Helical" evidence="6">
    <location>
        <begin position="386"/>
        <end position="405"/>
    </location>
</feature>
<evidence type="ECO:0000313" key="8">
    <source>
        <dbReference type="EMBL" id="MDT0496472.1"/>
    </source>
</evidence>
<evidence type="ECO:0000313" key="9">
    <source>
        <dbReference type="Proteomes" id="UP001254608"/>
    </source>
</evidence>
<evidence type="ECO:0000256" key="2">
    <source>
        <dbReference type="ARBA" id="ARBA00022692"/>
    </source>
</evidence>
<keyword evidence="4 6" id="KW-0472">Membrane</keyword>
<feature type="transmembrane region" description="Helical" evidence="6">
    <location>
        <begin position="68"/>
        <end position="86"/>
    </location>
</feature>
<evidence type="ECO:0000256" key="6">
    <source>
        <dbReference type="SAM" id="Phobius"/>
    </source>
</evidence>
<accession>A0ABU2WF23</accession>
<dbReference type="PRINTS" id="PR01434">
    <property type="entry name" value="NADHDHGNASE5"/>
</dbReference>
<protein>
    <submittedName>
        <fullName evidence="8">Proton-conducting transporter membrane subunit</fullName>
    </submittedName>
</protein>
<dbReference type="EMBL" id="JAVRIC010000004">
    <property type="protein sequence ID" value="MDT0496472.1"/>
    <property type="molecule type" value="Genomic_DNA"/>
</dbReference>
<feature type="transmembrane region" description="Helical" evidence="6">
    <location>
        <begin position="98"/>
        <end position="116"/>
    </location>
</feature>
<evidence type="ECO:0000256" key="5">
    <source>
        <dbReference type="RuleBase" id="RU000320"/>
    </source>
</evidence>
<evidence type="ECO:0000259" key="7">
    <source>
        <dbReference type="Pfam" id="PF00361"/>
    </source>
</evidence>
<comment type="caution">
    <text evidence="8">The sequence shown here is derived from an EMBL/GenBank/DDBJ whole genome shotgun (WGS) entry which is preliminary data.</text>
</comment>
<gene>
    <name evidence="8" type="ORF">RM530_03715</name>
</gene>
<feature type="transmembrane region" description="Helical" evidence="6">
    <location>
        <begin position="467"/>
        <end position="485"/>
    </location>
</feature>
<feature type="domain" description="NADH:quinone oxidoreductase/Mrp antiporter transmembrane" evidence="7">
    <location>
        <begin position="115"/>
        <end position="389"/>
    </location>
</feature>
<organism evidence="8 9">
    <name type="scientific">Banduia mediterranea</name>
    <dbReference type="NCBI Taxonomy" id="3075609"/>
    <lineage>
        <taxon>Bacteria</taxon>
        <taxon>Pseudomonadati</taxon>
        <taxon>Pseudomonadota</taxon>
        <taxon>Gammaproteobacteria</taxon>
        <taxon>Nevskiales</taxon>
        <taxon>Algiphilaceae</taxon>
        <taxon>Banduia</taxon>
    </lineage>
</organism>
<feature type="transmembrane region" description="Helical" evidence="6">
    <location>
        <begin position="608"/>
        <end position="626"/>
    </location>
</feature>
<evidence type="ECO:0000256" key="1">
    <source>
        <dbReference type="ARBA" id="ARBA00004127"/>
    </source>
</evidence>
<feature type="transmembrane region" description="Helical" evidence="6">
    <location>
        <begin position="248"/>
        <end position="275"/>
    </location>
</feature>
<comment type="subcellular location">
    <subcellularLocation>
        <location evidence="1">Endomembrane system</location>
        <topology evidence="1">Multi-pass membrane protein</topology>
    </subcellularLocation>
    <subcellularLocation>
        <location evidence="5">Membrane</location>
        <topology evidence="5">Multi-pass membrane protein</topology>
    </subcellularLocation>
</comment>
<keyword evidence="3 6" id="KW-1133">Transmembrane helix</keyword>
<feature type="transmembrane region" description="Helical" evidence="6">
    <location>
        <begin position="347"/>
        <end position="366"/>
    </location>
</feature>
<dbReference type="PANTHER" id="PTHR42829">
    <property type="entry name" value="NADH-UBIQUINONE OXIDOREDUCTASE CHAIN 5"/>
    <property type="match status" value="1"/>
</dbReference>
<feature type="transmembrane region" description="Helical" evidence="6">
    <location>
        <begin position="224"/>
        <end position="242"/>
    </location>
</feature>